<dbReference type="InterPro" id="IPR040354">
    <property type="entry name" value="TCTN1-3"/>
</dbReference>
<evidence type="ECO:0000256" key="1">
    <source>
        <dbReference type="ARBA" id="ARBA00007633"/>
    </source>
</evidence>
<evidence type="ECO:0000259" key="7">
    <source>
        <dbReference type="Pfam" id="PF07773"/>
    </source>
</evidence>
<dbReference type="GeneTree" id="ENSGT00570000079101"/>
<evidence type="ECO:0000256" key="5">
    <source>
        <dbReference type="ARBA" id="ARBA00023180"/>
    </source>
</evidence>
<evidence type="ECO:0000256" key="2">
    <source>
        <dbReference type="ARBA" id="ARBA00011495"/>
    </source>
</evidence>
<evidence type="ECO:0000259" key="8">
    <source>
        <dbReference type="Pfam" id="PF25752"/>
    </source>
</evidence>
<keyword evidence="10" id="KW-1185">Reference proteome</keyword>
<keyword evidence="4" id="KW-0970">Cilium biogenesis/degradation</keyword>
<sequence>MIDTIQNFLHGNYSCHLIAVSLQPLSFPVCQTTVRVQLSLNRSLLLCGNNNDTDCCPEPLCVLETLRVSACLGNTSQASLLIQARIYAQVFPTEPVSDNKTVIPNQVYRPLGSCSCDLTVGACDVRCCCDKDCSPEALKLFQGQCLSGPFGGEVSPVPDYLCIAQSAENAPDWFPFLCVISLPENNPFLGLFYEGDTITPKPRPSFQKPQGDPIFTISDQYFTIPQNSLVGQCVDNAPVAFLKNFQAQCVTRLLSCPTGPPLQTTPTELRVQCMCIHVFLFLFSVSSGLCASEGRIVLFGENSTAGCLLPVSLQNLTQCSLLRFQINFTEYDCDRNDVCWPQLAFPLTRYYTGESYSLSLAKGLILVFFFITASILGTPWKQIRQAWRSASL</sequence>
<name>A0A8K9V3U2_ONCMY</name>
<evidence type="ECO:0000313" key="10">
    <source>
        <dbReference type="Proteomes" id="UP000694395"/>
    </source>
</evidence>
<keyword evidence="6" id="KW-1133">Transmembrane helix</keyword>
<dbReference type="InterPro" id="IPR057724">
    <property type="entry name" value="TCTN1-3_N"/>
</dbReference>
<evidence type="ECO:0000256" key="3">
    <source>
        <dbReference type="ARBA" id="ARBA00022729"/>
    </source>
</evidence>
<comment type="similarity">
    <text evidence="1">Belongs to the tectonic family.</text>
</comment>
<dbReference type="Pfam" id="PF07773">
    <property type="entry name" value="TCTN_DUF1619"/>
    <property type="match status" value="1"/>
</dbReference>
<dbReference type="GO" id="GO:0036038">
    <property type="term" value="C:MKS complex"/>
    <property type="evidence" value="ECO:0007669"/>
    <property type="project" value="TreeGrafter"/>
</dbReference>
<dbReference type="Ensembl" id="ENSOMYT00000154176.1">
    <property type="protein sequence ID" value="ENSOMYP00000118758.1"/>
    <property type="gene ID" value="ENSOMYG00000027314.2"/>
</dbReference>
<comment type="subunit">
    <text evidence="2">Part of the tectonic-like complex (also named B9 complex).</text>
</comment>
<dbReference type="InterPro" id="IPR011677">
    <property type="entry name" value="TCTN1-3_dom"/>
</dbReference>
<reference evidence="9" key="3">
    <citation type="submission" date="2025-09" db="UniProtKB">
        <authorList>
            <consortium name="Ensembl"/>
        </authorList>
    </citation>
    <scope>IDENTIFICATION</scope>
</reference>
<keyword evidence="6" id="KW-0812">Transmembrane</keyword>
<reference evidence="9" key="1">
    <citation type="submission" date="2020-07" db="EMBL/GenBank/DDBJ databases">
        <title>A long reads based de novo assembly of the rainbow trout Arlee double haploid line genome.</title>
        <authorList>
            <person name="Gao G."/>
            <person name="Palti Y."/>
        </authorList>
    </citation>
    <scope>NUCLEOTIDE SEQUENCE [LARGE SCALE GENOMIC DNA]</scope>
</reference>
<dbReference type="Pfam" id="PF25752">
    <property type="entry name" value="DUF1619_N"/>
    <property type="match status" value="1"/>
</dbReference>
<accession>A0A8K9V3U2</accession>
<dbReference type="AlphaFoldDB" id="A0A8K9V3U2"/>
<keyword evidence="3" id="KW-0732">Signal</keyword>
<protein>
    <recommendedName>
        <fullName evidence="11">Tectonic domain-containing protein</fullName>
    </recommendedName>
</protein>
<evidence type="ECO:0000313" key="9">
    <source>
        <dbReference type="Ensembl" id="ENSOMYP00000118758.1"/>
    </source>
</evidence>
<dbReference type="GO" id="GO:0060271">
    <property type="term" value="P:cilium assembly"/>
    <property type="evidence" value="ECO:0007669"/>
    <property type="project" value="TreeGrafter"/>
</dbReference>
<keyword evidence="5" id="KW-0325">Glycoprotein</keyword>
<feature type="domain" description="Tectonic-1-3" evidence="7">
    <location>
        <begin position="210"/>
        <end position="253"/>
    </location>
</feature>
<feature type="domain" description="Tectonic-1-3 N-terminal" evidence="8">
    <location>
        <begin position="93"/>
        <end position="196"/>
    </location>
</feature>
<proteinExistence type="inferred from homology"/>
<dbReference type="GO" id="GO:0007224">
    <property type="term" value="P:smoothened signaling pathway"/>
    <property type="evidence" value="ECO:0007669"/>
    <property type="project" value="TreeGrafter"/>
</dbReference>
<dbReference type="PANTHER" id="PTHR14611">
    <property type="entry name" value="TECTONIC FAMILY MEMBER"/>
    <property type="match status" value="1"/>
</dbReference>
<feature type="transmembrane region" description="Helical" evidence="6">
    <location>
        <begin position="356"/>
        <end position="378"/>
    </location>
</feature>
<dbReference type="GO" id="GO:1904491">
    <property type="term" value="P:protein localization to ciliary transition zone"/>
    <property type="evidence" value="ECO:0007669"/>
    <property type="project" value="TreeGrafter"/>
</dbReference>
<dbReference type="PANTHER" id="PTHR14611:SF6">
    <property type="entry name" value="TECTONIC-2"/>
    <property type="match status" value="1"/>
</dbReference>
<dbReference type="Proteomes" id="UP000694395">
    <property type="component" value="Chromosome 11"/>
</dbReference>
<evidence type="ECO:0008006" key="11">
    <source>
        <dbReference type="Google" id="ProtNLM"/>
    </source>
</evidence>
<reference evidence="9" key="2">
    <citation type="submission" date="2025-08" db="UniProtKB">
        <authorList>
            <consortium name="Ensembl"/>
        </authorList>
    </citation>
    <scope>IDENTIFICATION</scope>
</reference>
<evidence type="ECO:0000256" key="6">
    <source>
        <dbReference type="SAM" id="Phobius"/>
    </source>
</evidence>
<organism evidence="9 10">
    <name type="scientific">Oncorhynchus mykiss</name>
    <name type="common">Rainbow trout</name>
    <name type="synonym">Salmo gairdneri</name>
    <dbReference type="NCBI Taxonomy" id="8022"/>
    <lineage>
        <taxon>Eukaryota</taxon>
        <taxon>Metazoa</taxon>
        <taxon>Chordata</taxon>
        <taxon>Craniata</taxon>
        <taxon>Vertebrata</taxon>
        <taxon>Euteleostomi</taxon>
        <taxon>Actinopterygii</taxon>
        <taxon>Neopterygii</taxon>
        <taxon>Teleostei</taxon>
        <taxon>Protacanthopterygii</taxon>
        <taxon>Salmoniformes</taxon>
        <taxon>Salmonidae</taxon>
        <taxon>Salmoninae</taxon>
        <taxon>Oncorhynchus</taxon>
    </lineage>
</organism>
<keyword evidence="6" id="KW-0472">Membrane</keyword>
<evidence type="ECO:0000256" key="4">
    <source>
        <dbReference type="ARBA" id="ARBA00022794"/>
    </source>
</evidence>